<feature type="repeat" description="TPR" evidence="1">
    <location>
        <begin position="218"/>
        <end position="251"/>
    </location>
</feature>
<protein>
    <recommendedName>
        <fullName evidence="2">CHAT domain-containing protein</fullName>
    </recommendedName>
</protein>
<feature type="repeat" description="TPR" evidence="1">
    <location>
        <begin position="178"/>
        <end position="211"/>
    </location>
</feature>
<feature type="repeat" description="TPR" evidence="1">
    <location>
        <begin position="138"/>
        <end position="171"/>
    </location>
</feature>
<dbReference type="SUPFAM" id="SSF48452">
    <property type="entry name" value="TPR-like"/>
    <property type="match status" value="3"/>
</dbReference>
<dbReference type="Pfam" id="PF13181">
    <property type="entry name" value="TPR_8"/>
    <property type="match status" value="1"/>
</dbReference>
<feature type="domain" description="CHAT" evidence="2">
    <location>
        <begin position="718"/>
        <end position="988"/>
    </location>
</feature>
<evidence type="ECO:0000313" key="4">
    <source>
        <dbReference type="Proteomes" id="UP001159427"/>
    </source>
</evidence>
<keyword evidence="4" id="KW-1185">Reference proteome</keyword>
<feature type="repeat" description="TPR" evidence="1">
    <location>
        <begin position="298"/>
        <end position="331"/>
    </location>
</feature>
<sequence>MDNISEILQTIYIGAFVATFLFNTGSIIKAVDIFSECLVLLNGKALETIKELTTPLLIYVYSKLLDGYTLVYDHTRAIECGKKLLVTLHSSGQKEVEGMTLLKLANIYYQRSKYEKAKQFYEKALSFMIEAENNRGVGTCYGNLGIVFQSVGQYTKAEEYLQKALVIRKEIGDKQGEAADHGNLGTVFLSVGQYTKAEEYLEKALVIRKEIGDKKGEASAYGNLGTVFQSVGQYTKAEEYLQKALVIRKEIGDKQGEAADYGNLGIVFLSVGKYTKAEEYLQKALVIRKIIGDKQGEASAYGNLGTVFQSVGQYTKAEEYLQKALGIRKEIGDKVGEASDYGNLGTVFKSVGQYTKAEEYLQKALVIRKEIGDKEGEASAYGNLGIVFQSVGQYTKAEEYLQKALMIKQEIGDKEGEASAYGSLGTVFQSVGQYTKAEEYLQKALVIKQEIGDKAGVGASYLNLAKLCPVFQLTAKSREFANKALQISYEIGDIEMQFNSHLTIALNELVAGGSITKLLRNLHESIQKCEEMHDFLRVKDQFKISFFDKHVSPYLLLCRLLITTGSYYEALYVAELGRSRALTDVLSDKYSVEKGVSVNPQSWIGIENIMNKNALSSCLYVSCFGGNMYFWILKPNKIIVFRQTRLKESADKVFGNKTFGGSLDLRQDQCEDRSLFACVSSPLSRKQSPSDSFESLRLIEEEENENHDFKPSTLADGYNMIVAPVADLLQESEIIIIPDNLLYPIPFAALKDGDGKYLSDTFRIRIVPSLTTLKLIQLSPADYHSKTGALIVGEPDVSDVYYQGKILQLNPPPWARKEAEMIGRLLSVQPLLGKDATKQAVLESMHSVSLIHFAAHGDDERGEIALSPISSCRTPHEEDYLLRMAEISQVRLTAKLVVLSCCHSASGQIRAEGVVGIARAFLASGARAVLAALWAVDDKATMWFMNCFYEHLVRGESASECLHRAMKSLRETGFSDVMQWAPFLLIGDNVTFKGL</sequence>
<evidence type="ECO:0000256" key="1">
    <source>
        <dbReference type="PROSITE-ProRule" id="PRU00339"/>
    </source>
</evidence>
<feature type="non-terminal residue" evidence="3">
    <location>
        <position position="995"/>
    </location>
</feature>
<proteinExistence type="predicted"/>
<reference evidence="3 4" key="1">
    <citation type="submission" date="2022-05" db="EMBL/GenBank/DDBJ databases">
        <authorList>
            <consortium name="Genoscope - CEA"/>
            <person name="William W."/>
        </authorList>
    </citation>
    <scope>NUCLEOTIDE SEQUENCE [LARGE SCALE GENOMIC DNA]</scope>
</reference>
<dbReference type="InterPro" id="IPR019734">
    <property type="entry name" value="TPR_rpt"/>
</dbReference>
<dbReference type="EMBL" id="CALNXI010002396">
    <property type="protein sequence ID" value="CAH3187161.1"/>
    <property type="molecule type" value="Genomic_DNA"/>
</dbReference>
<dbReference type="InterPro" id="IPR011990">
    <property type="entry name" value="TPR-like_helical_dom_sf"/>
</dbReference>
<name>A0ABN8S8S6_9CNID</name>
<dbReference type="Pfam" id="PF13374">
    <property type="entry name" value="TPR_10"/>
    <property type="match status" value="1"/>
</dbReference>
<evidence type="ECO:0000313" key="3">
    <source>
        <dbReference type="EMBL" id="CAH3187161.1"/>
    </source>
</evidence>
<dbReference type="PROSITE" id="PS50293">
    <property type="entry name" value="TPR_REGION"/>
    <property type="match status" value="3"/>
</dbReference>
<dbReference type="PROSITE" id="PS50005">
    <property type="entry name" value="TPR"/>
    <property type="match status" value="9"/>
</dbReference>
<dbReference type="PANTHER" id="PTHR10098">
    <property type="entry name" value="RAPSYN-RELATED"/>
    <property type="match status" value="1"/>
</dbReference>
<dbReference type="PANTHER" id="PTHR10098:SF108">
    <property type="entry name" value="TETRATRICOPEPTIDE REPEAT PROTEIN 28"/>
    <property type="match status" value="1"/>
</dbReference>
<dbReference type="Gene3D" id="1.25.40.10">
    <property type="entry name" value="Tetratricopeptide repeat domain"/>
    <property type="match status" value="3"/>
</dbReference>
<comment type="caution">
    <text evidence="3">The sequence shown here is derived from an EMBL/GenBank/DDBJ whole genome shotgun (WGS) entry which is preliminary data.</text>
</comment>
<dbReference type="Pfam" id="PF12770">
    <property type="entry name" value="CHAT"/>
    <property type="match status" value="1"/>
</dbReference>
<dbReference type="Proteomes" id="UP001159427">
    <property type="component" value="Unassembled WGS sequence"/>
</dbReference>
<dbReference type="SMART" id="SM00028">
    <property type="entry name" value="TPR"/>
    <property type="match status" value="9"/>
</dbReference>
<keyword evidence="1" id="KW-0802">TPR repeat</keyword>
<accession>A0ABN8S8S6</accession>
<dbReference type="Pfam" id="PF13424">
    <property type="entry name" value="TPR_12"/>
    <property type="match status" value="4"/>
</dbReference>
<evidence type="ECO:0000259" key="2">
    <source>
        <dbReference type="Pfam" id="PF12770"/>
    </source>
</evidence>
<feature type="repeat" description="TPR" evidence="1">
    <location>
        <begin position="258"/>
        <end position="291"/>
    </location>
</feature>
<organism evidence="3 4">
    <name type="scientific">Porites evermanni</name>
    <dbReference type="NCBI Taxonomy" id="104178"/>
    <lineage>
        <taxon>Eukaryota</taxon>
        <taxon>Metazoa</taxon>
        <taxon>Cnidaria</taxon>
        <taxon>Anthozoa</taxon>
        <taxon>Hexacorallia</taxon>
        <taxon>Scleractinia</taxon>
        <taxon>Fungiina</taxon>
        <taxon>Poritidae</taxon>
        <taxon>Porites</taxon>
    </lineage>
</organism>
<feature type="repeat" description="TPR" evidence="1">
    <location>
        <begin position="418"/>
        <end position="451"/>
    </location>
</feature>
<gene>
    <name evidence="3" type="ORF">PEVE_00017374</name>
</gene>
<feature type="repeat" description="TPR" evidence="1">
    <location>
        <begin position="378"/>
        <end position="411"/>
    </location>
</feature>
<feature type="repeat" description="TPR" evidence="1">
    <location>
        <begin position="338"/>
        <end position="371"/>
    </location>
</feature>
<feature type="repeat" description="TPR" evidence="1">
    <location>
        <begin position="98"/>
        <end position="131"/>
    </location>
</feature>
<dbReference type="InterPro" id="IPR024983">
    <property type="entry name" value="CHAT_dom"/>
</dbReference>